<comment type="caution">
    <text evidence="1">The sequence shown here is derived from an EMBL/GenBank/DDBJ whole genome shotgun (WGS) entry which is preliminary data.</text>
</comment>
<evidence type="ECO:0000313" key="1">
    <source>
        <dbReference type="EMBL" id="KAF0742749.1"/>
    </source>
</evidence>
<keyword evidence="2" id="KW-1185">Reference proteome</keyword>
<dbReference type="EMBL" id="VJMJ01000025">
    <property type="protein sequence ID" value="KAF0742749.1"/>
    <property type="molecule type" value="Genomic_DNA"/>
</dbReference>
<organism evidence="1 2">
    <name type="scientific">Aphanomyces euteiches</name>
    <dbReference type="NCBI Taxonomy" id="100861"/>
    <lineage>
        <taxon>Eukaryota</taxon>
        <taxon>Sar</taxon>
        <taxon>Stramenopiles</taxon>
        <taxon>Oomycota</taxon>
        <taxon>Saprolegniomycetes</taxon>
        <taxon>Saprolegniales</taxon>
        <taxon>Verrucalvaceae</taxon>
        <taxon>Aphanomyces</taxon>
    </lineage>
</organism>
<sequence length="219" mass="24452">MALVQFAPNMTQMSLQLAHVVFPSQRDDIFRVEIKSTADNMPILIWLESKRSKKQWQLVVINMNDHSTTAGDIVLPCYFILSTLKRALTANSGATPADDCDVDVLVEDGKMKLVLHLQAFAGLKAEYSYLLDDVELAETAILEAKIDDLEMEFTQVYAKLQAKDSEIAALQNDMELLKALVGKNMAPPQRRHGFADLDTAAADETFSPKLKGEKKHKRS</sequence>
<name>A0A6G0XQR5_9STRA</name>
<gene>
    <name evidence="1" type="ORF">Ae201684_002448</name>
</gene>
<dbReference type="Proteomes" id="UP000481153">
    <property type="component" value="Unassembled WGS sequence"/>
</dbReference>
<reference evidence="1 2" key="1">
    <citation type="submission" date="2019-07" db="EMBL/GenBank/DDBJ databases">
        <title>Genomics analysis of Aphanomyces spp. identifies a new class of oomycete effector associated with host adaptation.</title>
        <authorList>
            <person name="Gaulin E."/>
        </authorList>
    </citation>
    <scope>NUCLEOTIDE SEQUENCE [LARGE SCALE GENOMIC DNA]</scope>
    <source>
        <strain evidence="1 2">ATCC 201684</strain>
    </source>
</reference>
<dbReference type="VEuPathDB" id="FungiDB:AeMF1_015175"/>
<evidence type="ECO:0000313" key="2">
    <source>
        <dbReference type="Proteomes" id="UP000481153"/>
    </source>
</evidence>
<protein>
    <submittedName>
        <fullName evidence="1">Uncharacterized protein</fullName>
    </submittedName>
</protein>
<accession>A0A6G0XQR5</accession>
<proteinExistence type="predicted"/>
<dbReference type="AlphaFoldDB" id="A0A6G0XQR5"/>